<protein>
    <submittedName>
        <fullName evidence="1">Uncharacterized protein</fullName>
    </submittedName>
</protein>
<comment type="caution">
    <text evidence="1">The sequence shown here is derived from an EMBL/GenBank/DDBJ whole genome shotgun (WGS) entry which is preliminary data.</text>
</comment>
<keyword evidence="2" id="KW-1185">Reference proteome</keyword>
<dbReference type="EMBL" id="BGZK01001266">
    <property type="protein sequence ID" value="GBP75882.1"/>
    <property type="molecule type" value="Genomic_DNA"/>
</dbReference>
<reference evidence="1 2" key="1">
    <citation type="journal article" date="2019" name="Commun. Biol.">
        <title>The bagworm genome reveals a unique fibroin gene that provides high tensile strength.</title>
        <authorList>
            <person name="Kono N."/>
            <person name="Nakamura H."/>
            <person name="Ohtoshi R."/>
            <person name="Tomita M."/>
            <person name="Numata K."/>
            <person name="Arakawa K."/>
        </authorList>
    </citation>
    <scope>NUCLEOTIDE SEQUENCE [LARGE SCALE GENOMIC DNA]</scope>
</reference>
<sequence length="96" mass="11001">MFLLPHMLRVLPVPTLISLQLERHLTRGGRKSGHHQPPETSIFITGRAPFFSRRGVVAVRPPRQNGAKRRQLVHIADELSPFGAFVQLKRPLFRDF</sequence>
<proteinExistence type="predicted"/>
<dbReference type="Proteomes" id="UP000299102">
    <property type="component" value="Unassembled WGS sequence"/>
</dbReference>
<evidence type="ECO:0000313" key="1">
    <source>
        <dbReference type="EMBL" id="GBP75882.1"/>
    </source>
</evidence>
<evidence type="ECO:0000313" key="2">
    <source>
        <dbReference type="Proteomes" id="UP000299102"/>
    </source>
</evidence>
<name>A0A4C1YLX3_EUMVA</name>
<gene>
    <name evidence="1" type="ORF">EVAR_10993_1</name>
</gene>
<accession>A0A4C1YLX3</accession>
<organism evidence="1 2">
    <name type="scientific">Eumeta variegata</name>
    <name type="common">Bagworm moth</name>
    <name type="synonym">Eumeta japonica</name>
    <dbReference type="NCBI Taxonomy" id="151549"/>
    <lineage>
        <taxon>Eukaryota</taxon>
        <taxon>Metazoa</taxon>
        <taxon>Ecdysozoa</taxon>
        <taxon>Arthropoda</taxon>
        <taxon>Hexapoda</taxon>
        <taxon>Insecta</taxon>
        <taxon>Pterygota</taxon>
        <taxon>Neoptera</taxon>
        <taxon>Endopterygota</taxon>
        <taxon>Lepidoptera</taxon>
        <taxon>Glossata</taxon>
        <taxon>Ditrysia</taxon>
        <taxon>Tineoidea</taxon>
        <taxon>Psychidae</taxon>
        <taxon>Oiketicinae</taxon>
        <taxon>Eumeta</taxon>
    </lineage>
</organism>
<dbReference type="AlphaFoldDB" id="A0A4C1YLX3"/>